<comment type="subcellular location">
    <subcellularLocation>
        <location evidence="4">Membrane</location>
        <topology evidence="4">Multi-pass membrane protein</topology>
    </subcellularLocation>
</comment>
<keyword evidence="4" id="KW-0813">Transport</keyword>
<keyword evidence="4" id="KW-0406">Ion transport</keyword>
<keyword evidence="4" id="KW-0186">Copper</keyword>
<evidence type="ECO:0000313" key="6">
    <source>
        <dbReference type="Proteomes" id="UP000277580"/>
    </source>
</evidence>
<name>A0A3N4KVA3_9PEZI</name>
<feature type="transmembrane region" description="Helical" evidence="4">
    <location>
        <begin position="47"/>
        <end position="67"/>
    </location>
</feature>
<keyword evidence="4" id="KW-0187">Copper transport</keyword>
<reference evidence="5 6" key="1">
    <citation type="journal article" date="2018" name="Nat. Ecol. Evol.">
        <title>Pezizomycetes genomes reveal the molecular basis of ectomycorrhizal truffle lifestyle.</title>
        <authorList>
            <person name="Murat C."/>
            <person name="Payen T."/>
            <person name="Noel B."/>
            <person name="Kuo A."/>
            <person name="Morin E."/>
            <person name="Chen J."/>
            <person name="Kohler A."/>
            <person name="Krizsan K."/>
            <person name="Balestrini R."/>
            <person name="Da Silva C."/>
            <person name="Montanini B."/>
            <person name="Hainaut M."/>
            <person name="Levati E."/>
            <person name="Barry K.W."/>
            <person name="Belfiori B."/>
            <person name="Cichocki N."/>
            <person name="Clum A."/>
            <person name="Dockter R.B."/>
            <person name="Fauchery L."/>
            <person name="Guy J."/>
            <person name="Iotti M."/>
            <person name="Le Tacon F."/>
            <person name="Lindquist E.A."/>
            <person name="Lipzen A."/>
            <person name="Malagnac F."/>
            <person name="Mello A."/>
            <person name="Molinier V."/>
            <person name="Miyauchi S."/>
            <person name="Poulain J."/>
            <person name="Riccioni C."/>
            <person name="Rubini A."/>
            <person name="Sitrit Y."/>
            <person name="Splivallo R."/>
            <person name="Traeger S."/>
            <person name="Wang M."/>
            <person name="Zifcakova L."/>
            <person name="Wipf D."/>
            <person name="Zambonelli A."/>
            <person name="Paolocci F."/>
            <person name="Nowrousian M."/>
            <person name="Ottonello S."/>
            <person name="Baldrian P."/>
            <person name="Spatafora J.W."/>
            <person name="Henrissat B."/>
            <person name="Nagy L.G."/>
            <person name="Aury J.M."/>
            <person name="Wincker P."/>
            <person name="Grigoriev I.V."/>
            <person name="Bonfante P."/>
            <person name="Martin F.M."/>
        </authorList>
    </citation>
    <scope>NUCLEOTIDE SEQUENCE [LARGE SCALE GENOMIC DNA]</scope>
    <source>
        <strain evidence="5 6">CCBAS932</strain>
    </source>
</reference>
<evidence type="ECO:0000256" key="4">
    <source>
        <dbReference type="RuleBase" id="RU367022"/>
    </source>
</evidence>
<dbReference type="OrthoDB" id="161814at2759"/>
<organism evidence="5 6">
    <name type="scientific">Morchella conica CCBAS932</name>
    <dbReference type="NCBI Taxonomy" id="1392247"/>
    <lineage>
        <taxon>Eukaryota</taxon>
        <taxon>Fungi</taxon>
        <taxon>Dikarya</taxon>
        <taxon>Ascomycota</taxon>
        <taxon>Pezizomycotina</taxon>
        <taxon>Pezizomycetes</taxon>
        <taxon>Pezizales</taxon>
        <taxon>Morchellaceae</taxon>
        <taxon>Morchella</taxon>
    </lineage>
</organism>
<evidence type="ECO:0000256" key="2">
    <source>
        <dbReference type="ARBA" id="ARBA00022989"/>
    </source>
</evidence>
<dbReference type="InParanoid" id="A0A3N4KVA3"/>
<protein>
    <recommendedName>
        <fullName evidence="4">Copper transport protein</fullName>
    </recommendedName>
</protein>
<keyword evidence="6" id="KW-1185">Reference proteome</keyword>
<gene>
    <name evidence="5" type="ORF">P167DRAFT_484592</name>
</gene>
<dbReference type="Pfam" id="PF04145">
    <property type="entry name" value="Ctr"/>
    <property type="match status" value="1"/>
</dbReference>
<dbReference type="FunCoup" id="A0A3N4KVA3">
    <property type="interactions" value="502"/>
</dbReference>
<dbReference type="GO" id="GO:0005375">
    <property type="term" value="F:copper ion transmembrane transporter activity"/>
    <property type="evidence" value="ECO:0007669"/>
    <property type="project" value="UniProtKB-UniRule"/>
</dbReference>
<keyword evidence="2 4" id="KW-1133">Transmembrane helix</keyword>
<dbReference type="STRING" id="1392247.A0A3N4KVA3"/>
<feature type="transmembrane region" description="Helical" evidence="4">
    <location>
        <begin position="127"/>
        <end position="146"/>
    </location>
</feature>
<dbReference type="InterPro" id="IPR007274">
    <property type="entry name" value="Cop_transporter"/>
</dbReference>
<proteinExistence type="inferred from homology"/>
<evidence type="ECO:0000256" key="3">
    <source>
        <dbReference type="ARBA" id="ARBA00023136"/>
    </source>
</evidence>
<dbReference type="AlphaFoldDB" id="A0A3N4KVA3"/>
<keyword evidence="1 4" id="KW-0812">Transmembrane</keyword>
<dbReference type="PANTHER" id="PTHR12483">
    <property type="entry name" value="SOLUTE CARRIER FAMILY 31 COPPER TRANSPORTERS"/>
    <property type="match status" value="1"/>
</dbReference>
<dbReference type="GO" id="GO:0016020">
    <property type="term" value="C:membrane"/>
    <property type="evidence" value="ECO:0007669"/>
    <property type="project" value="UniProtKB-SubCell"/>
</dbReference>
<accession>A0A3N4KVA3</accession>
<comment type="similarity">
    <text evidence="4">Belongs to the copper transporter (Ctr) (TC 1.A.56) family. SLC31A subfamily.</text>
</comment>
<keyword evidence="3 4" id="KW-0472">Membrane</keyword>
<dbReference type="Proteomes" id="UP000277580">
    <property type="component" value="Unassembled WGS sequence"/>
</dbReference>
<evidence type="ECO:0000256" key="1">
    <source>
        <dbReference type="ARBA" id="ARBA00022692"/>
    </source>
</evidence>
<dbReference type="PANTHER" id="PTHR12483:SF115">
    <property type="entry name" value="COPPER TRANSPORT PROTEIN"/>
    <property type="match status" value="1"/>
</dbReference>
<evidence type="ECO:0000313" key="5">
    <source>
        <dbReference type="EMBL" id="RPB14460.1"/>
    </source>
</evidence>
<dbReference type="EMBL" id="ML119118">
    <property type="protein sequence ID" value="RPB14460.1"/>
    <property type="molecule type" value="Genomic_DNA"/>
</dbReference>
<feature type="transmembrane region" description="Helical" evidence="4">
    <location>
        <begin position="104"/>
        <end position="121"/>
    </location>
</feature>
<sequence length="155" mass="17355">MDHMMAEHDMSGHDMMASNHRCQMSMLFTWNTENLCLVFRWWHVSNTFTLILSLLGVVALSAGYEFVREISRRYEARVDAENASLSTSGTNITSASKRGHIGKAIFYGIQVFYSFFIMLLFMTYNGWVMIAVAVGASLGYTIWGGASATKSVACH</sequence>